<accession>A0A0N4UKH9</accession>
<proteinExistence type="predicted"/>
<dbReference type="STRING" id="318479.A0A0N4UKH9"/>
<evidence type="ECO:0000256" key="3">
    <source>
        <dbReference type="ARBA" id="ARBA00022989"/>
    </source>
</evidence>
<evidence type="ECO:0000256" key="1">
    <source>
        <dbReference type="ARBA" id="ARBA00004141"/>
    </source>
</evidence>
<dbReference type="FunFam" id="1.20.1740.10:FF:000058">
    <property type="entry name" value="Amino Acid Transporter"/>
    <property type="match status" value="1"/>
</dbReference>
<dbReference type="Gene3D" id="1.20.1740.10">
    <property type="entry name" value="Amino acid/polyamine transporter I"/>
    <property type="match status" value="1"/>
</dbReference>
<dbReference type="PANTHER" id="PTHR11785:SF523">
    <property type="entry name" value="AMINO ACID TRANSPORTER PROTEIN 6"/>
    <property type="match status" value="1"/>
</dbReference>
<dbReference type="GO" id="GO:0016020">
    <property type="term" value="C:membrane"/>
    <property type="evidence" value="ECO:0007669"/>
    <property type="project" value="UniProtKB-SubCell"/>
</dbReference>
<dbReference type="Pfam" id="PF13520">
    <property type="entry name" value="AA_permease_2"/>
    <property type="match status" value="1"/>
</dbReference>
<sequence length="527" mass="58990">MEKKDNKMGVFGAVSYVIGNIVGSGIFIAPKAILEETNTVGLALVVWVVSAIISVIGSFCYVELGTSIKTSGADFAYLCYVKWYPIAFAFMTIGCLLTYPATLAIQSLTFSEYIIKGIGVRIADPIFEDFAKKLIGFSLLWLLMFLNFFSLKTFVSRFQILATIAKIAATAIVILTGFYFLIFKGETENIAEPFAHTQFDIGAFVTALFAGLYSYDGWDILNFGAEEIKKPKKTMPLAIIIGMSIVAIIFLSINLAYFVVLDVDQIKESSAVASAFAKAKLGNFYYAVPFLICILLIGSLNSTIFAASRYLYAASRQGHLPSFISCSNTKTDSPRVAIFLCIFLSMAVSFVGDLDTLISYVGFAQWSQRACTMIALLWIRFRHKPVDTNAIRVPIIMPTIFLLICMSLVIVTIVSRFHISRIGLIVITAGFITYFIFIYERSLPSLKSFRQFSFAFDNATTIFCQIIFNGMPQKTEENRLNDEKLNKEQLFSIFNEKPNHIEHTRMRKSFVYCKEDPPIYISTNESK</sequence>
<dbReference type="PANTHER" id="PTHR11785">
    <property type="entry name" value="AMINO ACID TRANSPORTER"/>
    <property type="match status" value="1"/>
</dbReference>
<evidence type="ECO:0000256" key="5">
    <source>
        <dbReference type="SAM" id="Phobius"/>
    </source>
</evidence>
<dbReference type="Proteomes" id="UP000038040">
    <property type="component" value="Unplaced"/>
</dbReference>
<keyword evidence="8" id="KW-1185">Reference proteome</keyword>
<feature type="transmembrane region" description="Helical" evidence="5">
    <location>
        <begin position="391"/>
        <end position="413"/>
    </location>
</feature>
<evidence type="ECO:0000313" key="6">
    <source>
        <dbReference type="EMBL" id="VDN52324.1"/>
    </source>
</evidence>
<dbReference type="OrthoDB" id="5829096at2759"/>
<feature type="transmembrane region" description="Helical" evidence="5">
    <location>
        <begin position="41"/>
        <end position="62"/>
    </location>
</feature>
<evidence type="ECO:0000256" key="2">
    <source>
        <dbReference type="ARBA" id="ARBA00022692"/>
    </source>
</evidence>
<feature type="transmembrane region" description="Helical" evidence="5">
    <location>
        <begin position="333"/>
        <end position="351"/>
    </location>
</feature>
<reference evidence="6 8" key="2">
    <citation type="submission" date="2018-11" db="EMBL/GenBank/DDBJ databases">
        <authorList>
            <consortium name="Pathogen Informatics"/>
        </authorList>
    </citation>
    <scope>NUCLEOTIDE SEQUENCE [LARGE SCALE GENOMIC DNA]</scope>
</reference>
<dbReference type="InterPro" id="IPR002293">
    <property type="entry name" value="AA/rel_permease1"/>
</dbReference>
<dbReference type="GO" id="GO:0015179">
    <property type="term" value="F:L-amino acid transmembrane transporter activity"/>
    <property type="evidence" value="ECO:0007669"/>
    <property type="project" value="TreeGrafter"/>
</dbReference>
<dbReference type="Proteomes" id="UP000274756">
    <property type="component" value="Unassembled WGS sequence"/>
</dbReference>
<keyword evidence="2 5" id="KW-0812">Transmembrane</keyword>
<protein>
    <submittedName>
        <fullName evidence="9">AA_permease_C domain-containing protein</fullName>
    </submittedName>
</protein>
<dbReference type="AlphaFoldDB" id="A0A0N4UKH9"/>
<evidence type="ECO:0000313" key="9">
    <source>
        <dbReference type="WBParaSite" id="DME_0000822101-mRNA-1"/>
    </source>
</evidence>
<feature type="transmembrane region" description="Helical" evidence="5">
    <location>
        <begin position="83"/>
        <end position="101"/>
    </location>
</feature>
<feature type="transmembrane region" description="Helical" evidence="5">
    <location>
        <begin position="134"/>
        <end position="151"/>
    </location>
</feature>
<name>A0A0N4UKH9_DRAME</name>
<dbReference type="InterPro" id="IPR050598">
    <property type="entry name" value="AminoAcid_Transporter"/>
</dbReference>
<comment type="subcellular location">
    <subcellularLocation>
        <location evidence="1">Membrane</location>
        <topology evidence="1">Multi-pass membrane protein</topology>
    </subcellularLocation>
</comment>
<feature type="transmembrane region" description="Helical" evidence="5">
    <location>
        <begin position="284"/>
        <end position="312"/>
    </location>
</feature>
<dbReference type="EMBL" id="UYYG01000053">
    <property type="protein sequence ID" value="VDN52324.1"/>
    <property type="molecule type" value="Genomic_DNA"/>
</dbReference>
<feature type="transmembrane region" description="Helical" evidence="5">
    <location>
        <begin position="163"/>
        <end position="182"/>
    </location>
</feature>
<dbReference type="WBParaSite" id="DME_0000822101-mRNA-1">
    <property type="protein sequence ID" value="DME_0000822101-mRNA-1"/>
    <property type="gene ID" value="DME_0000822101"/>
</dbReference>
<keyword evidence="3 5" id="KW-1133">Transmembrane helix</keyword>
<organism evidence="7 9">
    <name type="scientific">Dracunculus medinensis</name>
    <name type="common">Guinea worm</name>
    <dbReference type="NCBI Taxonomy" id="318479"/>
    <lineage>
        <taxon>Eukaryota</taxon>
        <taxon>Metazoa</taxon>
        <taxon>Ecdysozoa</taxon>
        <taxon>Nematoda</taxon>
        <taxon>Chromadorea</taxon>
        <taxon>Rhabditida</taxon>
        <taxon>Spirurina</taxon>
        <taxon>Dracunculoidea</taxon>
        <taxon>Dracunculidae</taxon>
        <taxon>Dracunculus</taxon>
    </lineage>
</organism>
<feature type="transmembrane region" description="Helical" evidence="5">
    <location>
        <begin position="419"/>
        <end position="439"/>
    </location>
</feature>
<evidence type="ECO:0000256" key="4">
    <source>
        <dbReference type="ARBA" id="ARBA00023136"/>
    </source>
</evidence>
<evidence type="ECO:0000313" key="7">
    <source>
        <dbReference type="Proteomes" id="UP000038040"/>
    </source>
</evidence>
<feature type="transmembrane region" description="Helical" evidence="5">
    <location>
        <begin position="194"/>
        <end position="215"/>
    </location>
</feature>
<feature type="transmembrane region" description="Helical" evidence="5">
    <location>
        <begin position="236"/>
        <end position="260"/>
    </location>
</feature>
<gene>
    <name evidence="6" type="ORF">DME_LOCUS2297</name>
</gene>
<dbReference type="PIRSF" id="PIRSF006060">
    <property type="entry name" value="AA_transporter"/>
    <property type="match status" value="1"/>
</dbReference>
<reference evidence="9" key="1">
    <citation type="submission" date="2016-04" db="UniProtKB">
        <authorList>
            <consortium name="WormBaseParasite"/>
        </authorList>
    </citation>
    <scope>IDENTIFICATION</scope>
</reference>
<evidence type="ECO:0000313" key="8">
    <source>
        <dbReference type="Proteomes" id="UP000274756"/>
    </source>
</evidence>
<keyword evidence="4 5" id="KW-0472">Membrane</keyword>
<feature type="transmembrane region" description="Helical" evidence="5">
    <location>
        <begin position="9"/>
        <end position="29"/>
    </location>
</feature>